<dbReference type="PROSITE" id="PS50931">
    <property type="entry name" value="HTH_LYSR"/>
    <property type="match status" value="1"/>
</dbReference>
<dbReference type="PRINTS" id="PR00039">
    <property type="entry name" value="HTHLYSR"/>
</dbReference>
<evidence type="ECO:0000256" key="4">
    <source>
        <dbReference type="ARBA" id="ARBA00023163"/>
    </source>
</evidence>
<dbReference type="CDD" id="cd08414">
    <property type="entry name" value="PBP2_LTTR_aromatics_like"/>
    <property type="match status" value="1"/>
</dbReference>
<evidence type="ECO:0000256" key="3">
    <source>
        <dbReference type="ARBA" id="ARBA00023125"/>
    </source>
</evidence>
<reference evidence="6" key="1">
    <citation type="submission" date="2023-02" db="EMBL/GenBank/DDBJ databases">
        <title>Actinomadura rubrobrunea NBRC 14622.</title>
        <authorList>
            <person name="Ichikawa N."/>
            <person name="Sato H."/>
            <person name="Tonouchi N."/>
        </authorList>
    </citation>
    <scope>NUCLEOTIDE SEQUENCE</scope>
    <source>
        <strain evidence="6">NBRC 14622</strain>
    </source>
</reference>
<keyword evidence="3" id="KW-0238">DNA-binding</keyword>
<sequence>MTDRGTEMPLAGRQNAPSAQQLHLFLTLAEELHFRRSAQRVFMSQGAFSQQISALERRLGVELVERTTRRVSLTRAGAELVPYARAVLDAVDALQRAAERHRRGACGRVVLGSFEAVTAVPPIPAVLNRLRERLPGLDLRVLRMGFAESPQAILDGKVDAAFVFLPMPAGIQTLPLATGPRCVVMCADDPLAGKDAVSLADLADRPSIGFSPSVPKAYRDFWSVDPRPDGSPVRYTSHHVTDYESALSLIALGEGIQFPPALARELYPRPGVAYVDVTDLPPWTSALAWLPENRDRPAVAALRQAAHAVLGEAGGGPIQL</sequence>
<comment type="similarity">
    <text evidence="1">Belongs to the LysR transcriptional regulatory family.</text>
</comment>
<dbReference type="Gene3D" id="1.10.10.10">
    <property type="entry name" value="Winged helix-like DNA-binding domain superfamily/Winged helix DNA-binding domain"/>
    <property type="match status" value="1"/>
</dbReference>
<comment type="caution">
    <text evidence="6">The sequence shown here is derived from an EMBL/GenBank/DDBJ whole genome shotgun (WGS) entry which is preliminary data.</text>
</comment>
<dbReference type="AlphaFoldDB" id="A0A9W6PUW4"/>
<evidence type="ECO:0000259" key="5">
    <source>
        <dbReference type="PROSITE" id="PS50931"/>
    </source>
</evidence>
<dbReference type="GO" id="GO:0032993">
    <property type="term" value="C:protein-DNA complex"/>
    <property type="evidence" value="ECO:0007669"/>
    <property type="project" value="TreeGrafter"/>
</dbReference>
<evidence type="ECO:0000256" key="2">
    <source>
        <dbReference type="ARBA" id="ARBA00023015"/>
    </source>
</evidence>
<dbReference type="RefSeq" id="WP_067917221.1">
    <property type="nucleotide sequence ID" value="NZ_BSRZ01000004.1"/>
</dbReference>
<proteinExistence type="inferred from homology"/>
<organism evidence="6 7">
    <name type="scientific">Actinomadura rubrobrunea</name>
    <dbReference type="NCBI Taxonomy" id="115335"/>
    <lineage>
        <taxon>Bacteria</taxon>
        <taxon>Bacillati</taxon>
        <taxon>Actinomycetota</taxon>
        <taxon>Actinomycetes</taxon>
        <taxon>Streptosporangiales</taxon>
        <taxon>Thermomonosporaceae</taxon>
        <taxon>Actinomadura</taxon>
    </lineage>
</organism>
<keyword evidence="2" id="KW-0805">Transcription regulation</keyword>
<keyword evidence="7" id="KW-1185">Reference proteome</keyword>
<evidence type="ECO:0000313" key="7">
    <source>
        <dbReference type="Proteomes" id="UP001165124"/>
    </source>
</evidence>
<gene>
    <name evidence="6" type="ORF">Arub01_23010</name>
</gene>
<dbReference type="SUPFAM" id="SSF53850">
    <property type="entry name" value="Periplasmic binding protein-like II"/>
    <property type="match status" value="1"/>
</dbReference>
<dbReference type="InterPro" id="IPR036388">
    <property type="entry name" value="WH-like_DNA-bd_sf"/>
</dbReference>
<dbReference type="Gene3D" id="3.40.190.10">
    <property type="entry name" value="Periplasmic binding protein-like II"/>
    <property type="match status" value="2"/>
</dbReference>
<dbReference type="InterPro" id="IPR036390">
    <property type="entry name" value="WH_DNA-bd_sf"/>
</dbReference>
<dbReference type="GO" id="GO:0003677">
    <property type="term" value="F:DNA binding"/>
    <property type="evidence" value="ECO:0007669"/>
    <property type="project" value="UniProtKB-KW"/>
</dbReference>
<name>A0A9W6PUW4_9ACTN</name>
<dbReference type="InterPro" id="IPR005119">
    <property type="entry name" value="LysR_subst-bd"/>
</dbReference>
<dbReference type="Proteomes" id="UP001165124">
    <property type="component" value="Unassembled WGS sequence"/>
</dbReference>
<dbReference type="Pfam" id="PF03466">
    <property type="entry name" value="LysR_substrate"/>
    <property type="match status" value="1"/>
</dbReference>
<accession>A0A9W6PUW4</accession>
<dbReference type="InterPro" id="IPR000847">
    <property type="entry name" value="LysR_HTH_N"/>
</dbReference>
<dbReference type="SUPFAM" id="SSF46785">
    <property type="entry name" value="Winged helix' DNA-binding domain"/>
    <property type="match status" value="1"/>
</dbReference>
<protein>
    <submittedName>
        <fullName evidence="6">LysR family transcriptional regulator</fullName>
    </submittedName>
</protein>
<evidence type="ECO:0000313" key="6">
    <source>
        <dbReference type="EMBL" id="GLW64057.1"/>
    </source>
</evidence>
<dbReference type="PANTHER" id="PTHR30346">
    <property type="entry name" value="TRANSCRIPTIONAL DUAL REGULATOR HCAR-RELATED"/>
    <property type="match status" value="1"/>
</dbReference>
<evidence type="ECO:0000256" key="1">
    <source>
        <dbReference type="ARBA" id="ARBA00009437"/>
    </source>
</evidence>
<dbReference type="Pfam" id="PF00126">
    <property type="entry name" value="HTH_1"/>
    <property type="match status" value="1"/>
</dbReference>
<dbReference type="EMBL" id="BSRZ01000004">
    <property type="protein sequence ID" value="GLW64057.1"/>
    <property type="molecule type" value="Genomic_DNA"/>
</dbReference>
<dbReference type="FunFam" id="1.10.10.10:FF:000001">
    <property type="entry name" value="LysR family transcriptional regulator"/>
    <property type="match status" value="1"/>
</dbReference>
<feature type="domain" description="HTH lysR-type" evidence="5">
    <location>
        <begin position="17"/>
        <end position="74"/>
    </location>
</feature>
<dbReference type="PANTHER" id="PTHR30346:SF0">
    <property type="entry name" value="HCA OPERON TRANSCRIPTIONAL ACTIVATOR HCAR"/>
    <property type="match status" value="1"/>
</dbReference>
<dbReference type="GO" id="GO:0003700">
    <property type="term" value="F:DNA-binding transcription factor activity"/>
    <property type="evidence" value="ECO:0007669"/>
    <property type="project" value="InterPro"/>
</dbReference>
<keyword evidence="4" id="KW-0804">Transcription</keyword>